<gene>
    <name evidence="1" type="ORF">CN613_13480</name>
</gene>
<proteinExistence type="predicted"/>
<accession>A0A2C4WTA5</accession>
<reference evidence="1 2" key="1">
    <citation type="submission" date="2017-09" db="EMBL/GenBank/DDBJ databases">
        <title>Large-scale bioinformatics analysis of Bacillus genomes uncovers conserved roles of natural products in bacterial physiology.</title>
        <authorList>
            <consortium name="Agbiome Team Llc"/>
            <person name="Bleich R.M."/>
            <person name="Grubbs K.J."/>
            <person name="Santa Maria K.C."/>
            <person name="Allen S.E."/>
            <person name="Farag S."/>
            <person name="Shank E.A."/>
            <person name="Bowers A."/>
        </authorList>
    </citation>
    <scope>NUCLEOTIDE SEQUENCE [LARGE SCALE GENOMIC DNA]</scope>
    <source>
        <strain evidence="1 2">AFS009893</strain>
    </source>
</reference>
<evidence type="ECO:0000313" key="1">
    <source>
        <dbReference type="EMBL" id="PEM68843.1"/>
    </source>
</evidence>
<dbReference type="EMBL" id="NUDP01000046">
    <property type="protein sequence ID" value="PEM68843.1"/>
    <property type="molecule type" value="Genomic_DNA"/>
</dbReference>
<sequence length="77" mass="9212">MTAIDIQFCSELIKRVGTRLYEIAKRADRILSVKELFLTVMEKHLIGVHLELLLQTKIYMKKWKRNSEISKRIKFFT</sequence>
<organism evidence="1 2">
    <name type="scientific">Bacillus pseudomycoides</name>
    <dbReference type="NCBI Taxonomy" id="64104"/>
    <lineage>
        <taxon>Bacteria</taxon>
        <taxon>Bacillati</taxon>
        <taxon>Bacillota</taxon>
        <taxon>Bacilli</taxon>
        <taxon>Bacillales</taxon>
        <taxon>Bacillaceae</taxon>
        <taxon>Bacillus</taxon>
        <taxon>Bacillus cereus group</taxon>
    </lineage>
</organism>
<evidence type="ECO:0000313" key="2">
    <source>
        <dbReference type="Proteomes" id="UP000219775"/>
    </source>
</evidence>
<dbReference type="AlphaFoldDB" id="A0A2C4WTA5"/>
<dbReference type="RefSeq" id="WP_097848210.1">
    <property type="nucleotide sequence ID" value="NZ_NUAS01000076.1"/>
</dbReference>
<comment type="caution">
    <text evidence="1">The sequence shown here is derived from an EMBL/GenBank/DDBJ whole genome shotgun (WGS) entry which is preliminary data.</text>
</comment>
<dbReference type="Proteomes" id="UP000219775">
    <property type="component" value="Unassembled WGS sequence"/>
</dbReference>
<protein>
    <submittedName>
        <fullName evidence="1">Uncharacterized protein</fullName>
    </submittedName>
</protein>
<name>A0A2C4WTA5_9BACI</name>